<sequence length="298" mass="31657">MRVLLAGASGMIGGELRRQLAEAGHETRRLVRREPAGSDELRWAPEERSVDPGVFDWADAVVNLSGSSLQHLPWTRATKRRILSSRLQATGTLAEGMRRADSPPAVFVSGSAVGYYGDRPGQQLTEAATKGRGFLADVVDAWEAAARLAPPATRVALARTGVVIGRGGALTPLLPLAKAGLAGPLGGGRQHWPWVSLHDEAAALVHLLTSSLEGPVNIAGPTPATAGEIVRALAQAVRRPYLVPVPRFAIELVLQDAGRELLLADQLVVPRALLGDGFVFRDPTIEDAMDRLVEVRAA</sequence>
<dbReference type="Pfam" id="PF08338">
    <property type="entry name" value="DUF1731"/>
    <property type="match status" value="1"/>
</dbReference>
<dbReference type="Gene3D" id="3.40.50.720">
    <property type="entry name" value="NAD(P)-binding Rossmann-like Domain"/>
    <property type="match status" value="1"/>
</dbReference>
<dbReference type="SUPFAM" id="SSF51735">
    <property type="entry name" value="NAD(P)-binding Rossmann-fold domains"/>
    <property type="match status" value="1"/>
</dbReference>
<evidence type="ECO:0000259" key="3">
    <source>
        <dbReference type="Pfam" id="PF08338"/>
    </source>
</evidence>
<dbReference type="InterPro" id="IPR013549">
    <property type="entry name" value="DUF1731"/>
</dbReference>
<organism evidence="4 5">
    <name type="scientific">Leifsonia soli</name>
    <dbReference type="NCBI Taxonomy" id="582665"/>
    <lineage>
        <taxon>Bacteria</taxon>
        <taxon>Bacillati</taxon>
        <taxon>Actinomycetota</taxon>
        <taxon>Actinomycetes</taxon>
        <taxon>Micrococcales</taxon>
        <taxon>Microbacteriaceae</taxon>
        <taxon>Leifsonia</taxon>
    </lineage>
</organism>
<dbReference type="InterPro" id="IPR010099">
    <property type="entry name" value="SDR39U1"/>
</dbReference>
<dbReference type="AlphaFoldDB" id="A0A852SXQ3"/>
<dbReference type="Pfam" id="PF01370">
    <property type="entry name" value="Epimerase"/>
    <property type="match status" value="1"/>
</dbReference>
<accession>A0A852SXQ3</accession>
<reference evidence="4 5" key="1">
    <citation type="submission" date="2020-07" db="EMBL/GenBank/DDBJ databases">
        <title>Sequencing the genomes of 1000 actinobacteria strains.</title>
        <authorList>
            <person name="Klenk H.-P."/>
        </authorList>
    </citation>
    <scope>NUCLEOTIDE SEQUENCE [LARGE SCALE GENOMIC DNA]</scope>
    <source>
        <strain evidence="4 5">DSM 23871</strain>
    </source>
</reference>
<dbReference type="InterPro" id="IPR036291">
    <property type="entry name" value="NAD(P)-bd_dom_sf"/>
</dbReference>
<proteinExistence type="inferred from homology"/>
<dbReference type="PANTHER" id="PTHR11092">
    <property type="entry name" value="SUGAR NUCLEOTIDE EPIMERASE RELATED"/>
    <property type="match status" value="1"/>
</dbReference>
<comment type="similarity">
    <text evidence="1">Belongs to the NAD(P)-dependent epimerase/dehydratase family. SDR39U1 subfamily.</text>
</comment>
<keyword evidence="5" id="KW-1185">Reference proteome</keyword>
<dbReference type="RefSeq" id="WP_179455598.1">
    <property type="nucleotide sequence ID" value="NZ_BAAAPX010000001.1"/>
</dbReference>
<comment type="caution">
    <text evidence="4">The sequence shown here is derived from an EMBL/GenBank/DDBJ whole genome shotgun (WGS) entry which is preliminary data.</text>
</comment>
<dbReference type="PANTHER" id="PTHR11092:SF0">
    <property type="entry name" value="EPIMERASE FAMILY PROTEIN SDR39U1"/>
    <property type="match status" value="1"/>
</dbReference>
<evidence type="ECO:0000259" key="2">
    <source>
        <dbReference type="Pfam" id="PF01370"/>
    </source>
</evidence>
<evidence type="ECO:0008006" key="6">
    <source>
        <dbReference type="Google" id="ProtNLM"/>
    </source>
</evidence>
<protein>
    <recommendedName>
        <fullName evidence="6">TIGR01777 family protein</fullName>
    </recommendedName>
</protein>
<feature type="domain" description="DUF1731" evidence="3">
    <location>
        <begin position="245"/>
        <end position="291"/>
    </location>
</feature>
<dbReference type="Proteomes" id="UP000589620">
    <property type="component" value="Unassembled WGS sequence"/>
</dbReference>
<evidence type="ECO:0000313" key="5">
    <source>
        <dbReference type="Proteomes" id="UP000589620"/>
    </source>
</evidence>
<name>A0A852SXQ3_9MICO</name>
<feature type="domain" description="NAD-dependent epimerase/dehydratase" evidence="2">
    <location>
        <begin position="3"/>
        <end position="217"/>
    </location>
</feature>
<dbReference type="EMBL" id="JACCBJ010000001">
    <property type="protein sequence ID" value="NYD73926.1"/>
    <property type="molecule type" value="Genomic_DNA"/>
</dbReference>
<dbReference type="InterPro" id="IPR001509">
    <property type="entry name" value="Epimerase_deHydtase"/>
</dbReference>
<gene>
    <name evidence="4" type="ORF">BJ963_001445</name>
</gene>
<evidence type="ECO:0000313" key="4">
    <source>
        <dbReference type="EMBL" id="NYD73926.1"/>
    </source>
</evidence>
<evidence type="ECO:0000256" key="1">
    <source>
        <dbReference type="ARBA" id="ARBA00009353"/>
    </source>
</evidence>
<dbReference type="NCBIfam" id="TIGR01777">
    <property type="entry name" value="yfcH"/>
    <property type="match status" value="1"/>
</dbReference>